<comment type="caution">
    <text evidence="8">The sequence shown here is derived from an EMBL/GenBank/DDBJ whole genome shotgun (WGS) entry which is preliminary data.</text>
</comment>
<proteinExistence type="inferred from homology"/>
<dbReference type="SUPFAM" id="SSF51905">
    <property type="entry name" value="FAD/NAD(P)-binding domain"/>
    <property type="match status" value="1"/>
</dbReference>
<dbReference type="Pfam" id="PF07992">
    <property type="entry name" value="Pyr_redox_2"/>
    <property type="match status" value="1"/>
</dbReference>
<name>A0A2U3EJY8_PURLI</name>
<dbReference type="PANTHER" id="PTHR43706">
    <property type="entry name" value="NADH DEHYDROGENASE"/>
    <property type="match status" value="1"/>
</dbReference>
<dbReference type="Proteomes" id="UP000245956">
    <property type="component" value="Unassembled WGS sequence"/>
</dbReference>
<evidence type="ECO:0000256" key="2">
    <source>
        <dbReference type="ARBA" id="ARBA00022630"/>
    </source>
</evidence>
<evidence type="ECO:0000256" key="3">
    <source>
        <dbReference type="ARBA" id="ARBA00022827"/>
    </source>
</evidence>
<keyword evidence="4" id="KW-0560">Oxidoreductase</keyword>
<feature type="domain" description="FAD/NAD(P)-binding" evidence="6">
    <location>
        <begin position="37"/>
        <end position="402"/>
    </location>
</feature>
<evidence type="ECO:0000313" key="9">
    <source>
        <dbReference type="Proteomes" id="UP000245956"/>
    </source>
</evidence>
<protein>
    <submittedName>
        <fullName evidence="8">Pyridine nucleotide-disulfide oxidoreductase</fullName>
    </submittedName>
</protein>
<evidence type="ECO:0000313" key="8">
    <source>
        <dbReference type="EMBL" id="PWI74811.1"/>
    </source>
</evidence>
<feature type="domain" description="External alternative NADH-ubiquinone oxidoreductase-like C-terminal" evidence="7">
    <location>
        <begin position="427"/>
        <end position="486"/>
    </location>
</feature>
<comment type="similarity">
    <text evidence="1">Belongs to the NADH dehydrogenase family.</text>
</comment>
<organism evidence="8 9">
    <name type="scientific">Purpureocillium lilacinum</name>
    <name type="common">Paecilomyces lilacinus</name>
    <dbReference type="NCBI Taxonomy" id="33203"/>
    <lineage>
        <taxon>Eukaryota</taxon>
        <taxon>Fungi</taxon>
        <taxon>Dikarya</taxon>
        <taxon>Ascomycota</taxon>
        <taxon>Pezizomycotina</taxon>
        <taxon>Sordariomycetes</taxon>
        <taxon>Hypocreomycetidae</taxon>
        <taxon>Hypocreales</taxon>
        <taxon>Ophiocordycipitaceae</taxon>
        <taxon>Purpureocillium</taxon>
    </lineage>
</organism>
<keyword evidence="3" id="KW-0274">FAD</keyword>
<dbReference type="GO" id="GO:0003954">
    <property type="term" value="F:NADH dehydrogenase activity"/>
    <property type="evidence" value="ECO:0007669"/>
    <property type="project" value="InterPro"/>
</dbReference>
<evidence type="ECO:0000259" key="7">
    <source>
        <dbReference type="Pfam" id="PF22366"/>
    </source>
</evidence>
<evidence type="ECO:0000259" key="6">
    <source>
        <dbReference type="Pfam" id="PF07992"/>
    </source>
</evidence>
<dbReference type="InterPro" id="IPR036188">
    <property type="entry name" value="FAD/NAD-bd_sf"/>
</dbReference>
<dbReference type="PANTHER" id="PTHR43706:SF17">
    <property type="entry name" value="NADH DEHYDROGENASE (EUROFUNG)"/>
    <property type="match status" value="1"/>
</dbReference>
<dbReference type="EMBL" id="LCWV01000003">
    <property type="protein sequence ID" value="PWI74811.1"/>
    <property type="molecule type" value="Genomic_DNA"/>
</dbReference>
<evidence type="ECO:0000256" key="1">
    <source>
        <dbReference type="ARBA" id="ARBA00005272"/>
    </source>
</evidence>
<dbReference type="PRINTS" id="PR00368">
    <property type="entry name" value="FADPNR"/>
</dbReference>
<sequence length="1089" mass="122086">MWLSGKATPLVHQQFTNTPPARQASTQAASDGSKKERIVILGSGWAGYAVGRTLKPSRATRVLISPRSHFVFTPLLASTSVGTLEFRAAIEPVRRLNLDEFHQAWASDIDFQRKVIRVEANTRGDVGAVTGVQLTKGTEFEVPYDKLVLAVGCYSQTFGIEGVKEHACFLRDIGDARIIRLKVLAAFEKASLPTTSDEERRKLLHFAVVGGGPTGIEFAAELHDLVRDDLSKLFPDLKRFVAITIYDIAPKVLPMFDQSLANYATEMFRRQGITVKTEHHLQRIRREGDYLMLKVKELPDEVGAGVVVWSTGLTQNPLTSHLLGREIEGLGKIAKDPRTGGIVTDEHMRVQLEPVQSQNADGAPSDAGSPTTTLPDVFAVGDCTAVKGRNYPATAQVASQQAAYLAKQLNKGEADSPSSPPFKFRNLGTMAYLGSWRAIHQSGKDELKGRAAWILWRTAYLTKSMSIKNKIMIPVYWLITWIFGRDISSFQPAQLALGGGLQGTAIAADLSGSRHVLYRIDRSELVRHYRREGSTQHSPIISKQERLRKLFIQAAFTTSIYKLEPEPLPHRIAKLGYTMPAMQYQPITFTVSSGAICFGPLHDIDRASTIPIQRPAENPKPKLGGTVASCEIEHNIAAQNGAWTAYPLLRTKWAKNPAAWFVAHEQVSPLPEIHKLLRVAGSPYEYEHGHATNCDATRAECVLLINRYDWDDIPPGNPVADEDIGFEPDTLGVVDYQHAATQVQAWAANGDSADRNPSQHGVWLHCPDAEYKWARLGMNQDYTHARSLLIFNIYTVFFDTWLPGQTQPLRNYETSLERFHRHLREGHDFSGISTLREWWDPVQELNMLFPSQPPQHADLLGPYEKRDHILLPSELKALLADVPRESEDDYRKRGLSEESIQQELRRKEPAIMAKDFEEDICEVMNQIMLSYLEHFVLPLRSSTSASSLGTDLFPNHSIEGAKSVDGLMMAWFLDGVTSAADPTIIGTRIRSFLQRRTSNTEPFLLGQHSILCLAQVIIAMVREIFEFADGNAIGREKPEERKPGERPLITPREIRMQVYYGGFLSSLQYSAFFWYGADPERPEFRRYER</sequence>
<accession>A0A2U3EJY8</accession>
<gene>
    <name evidence="8" type="ORF">PCL_08125</name>
</gene>
<dbReference type="GO" id="GO:0005739">
    <property type="term" value="C:mitochondrion"/>
    <property type="evidence" value="ECO:0007669"/>
    <property type="project" value="TreeGrafter"/>
</dbReference>
<dbReference type="Pfam" id="PF22366">
    <property type="entry name" value="NDH2_C"/>
    <property type="match status" value="1"/>
</dbReference>
<dbReference type="AlphaFoldDB" id="A0A2U3EJY8"/>
<dbReference type="InterPro" id="IPR045024">
    <property type="entry name" value="NDH-2"/>
</dbReference>
<keyword evidence="2" id="KW-0285">Flavoprotein</keyword>
<dbReference type="InterPro" id="IPR054585">
    <property type="entry name" value="NDH2-like_C"/>
</dbReference>
<keyword evidence="5" id="KW-0520">NAD</keyword>
<evidence type="ECO:0000256" key="5">
    <source>
        <dbReference type="ARBA" id="ARBA00023027"/>
    </source>
</evidence>
<dbReference type="InterPro" id="IPR023753">
    <property type="entry name" value="FAD/NAD-binding_dom"/>
</dbReference>
<evidence type="ECO:0000256" key="4">
    <source>
        <dbReference type="ARBA" id="ARBA00023002"/>
    </source>
</evidence>
<dbReference type="Gene3D" id="3.50.50.100">
    <property type="match status" value="1"/>
</dbReference>
<reference evidence="8 9" key="1">
    <citation type="journal article" date="2016" name="Front. Microbiol.">
        <title>Genome and transcriptome sequences reveal the specific parasitism of the nematophagous Purpureocillium lilacinum 36-1.</title>
        <authorList>
            <person name="Xie J."/>
            <person name="Li S."/>
            <person name="Mo C."/>
            <person name="Xiao X."/>
            <person name="Peng D."/>
            <person name="Wang G."/>
            <person name="Xiao Y."/>
        </authorList>
    </citation>
    <scope>NUCLEOTIDE SEQUENCE [LARGE SCALE GENOMIC DNA]</scope>
    <source>
        <strain evidence="8 9">36-1</strain>
    </source>
</reference>